<feature type="compositionally biased region" description="Basic and acidic residues" evidence="2">
    <location>
        <begin position="123"/>
        <end position="140"/>
    </location>
</feature>
<feature type="compositionally biased region" description="Polar residues" evidence="2">
    <location>
        <begin position="469"/>
        <end position="485"/>
    </location>
</feature>
<dbReference type="GeneID" id="96005499"/>
<evidence type="ECO:0000256" key="2">
    <source>
        <dbReference type="SAM" id="MobiDB-lite"/>
    </source>
</evidence>
<feature type="compositionally biased region" description="Acidic residues" evidence="2">
    <location>
        <begin position="622"/>
        <end position="635"/>
    </location>
</feature>
<feature type="compositionally biased region" description="Low complexity" evidence="2">
    <location>
        <begin position="788"/>
        <end position="813"/>
    </location>
</feature>
<feature type="compositionally biased region" description="Basic and acidic residues" evidence="2">
    <location>
        <begin position="710"/>
        <end position="719"/>
    </location>
</feature>
<dbReference type="Proteomes" id="UP000803884">
    <property type="component" value="Unassembled WGS sequence"/>
</dbReference>
<evidence type="ECO:0000313" key="3">
    <source>
        <dbReference type="EMBL" id="KAL1586961.1"/>
    </source>
</evidence>
<feature type="compositionally biased region" description="Basic and acidic residues" evidence="2">
    <location>
        <begin position="693"/>
        <end position="702"/>
    </location>
</feature>
<dbReference type="EMBL" id="JAAQHG020000012">
    <property type="protein sequence ID" value="KAL1586961.1"/>
    <property type="molecule type" value="Genomic_DNA"/>
</dbReference>
<feature type="compositionally biased region" description="Polar residues" evidence="2">
    <location>
        <begin position="1"/>
        <end position="14"/>
    </location>
</feature>
<keyword evidence="1" id="KW-0175">Coiled coil</keyword>
<feature type="compositionally biased region" description="Low complexity" evidence="2">
    <location>
        <begin position="768"/>
        <end position="778"/>
    </location>
</feature>
<protein>
    <submittedName>
        <fullName evidence="3">Uncharacterized protein</fullName>
    </submittedName>
</protein>
<feature type="compositionally biased region" description="Low complexity" evidence="2">
    <location>
        <begin position="20"/>
        <end position="32"/>
    </location>
</feature>
<feature type="region of interest" description="Disordered" evidence="2">
    <location>
        <begin position="457"/>
        <end position="648"/>
    </location>
</feature>
<reference evidence="3 4" key="1">
    <citation type="journal article" date="2020" name="Microbiol. Resour. Announc.">
        <title>Draft Genome Sequence of a Cladosporium Species Isolated from the Mesophotic Ascidian Didemnum maculosum.</title>
        <authorList>
            <person name="Gioti A."/>
            <person name="Siaperas R."/>
            <person name="Nikolaivits E."/>
            <person name="Le Goff G."/>
            <person name="Ouazzani J."/>
            <person name="Kotoulas G."/>
            <person name="Topakas E."/>
        </authorList>
    </citation>
    <scope>NUCLEOTIDE SEQUENCE [LARGE SCALE GENOMIC DNA]</scope>
    <source>
        <strain evidence="3 4">TM138-S3</strain>
    </source>
</reference>
<feature type="coiled-coil region" evidence="1">
    <location>
        <begin position="241"/>
        <end position="268"/>
    </location>
</feature>
<feature type="compositionally biased region" description="Basic and acidic residues" evidence="2">
    <location>
        <begin position="85"/>
        <end position="95"/>
    </location>
</feature>
<feature type="compositionally biased region" description="Basic and acidic residues" evidence="2">
    <location>
        <begin position="457"/>
        <end position="468"/>
    </location>
</feature>
<feature type="region of interest" description="Disordered" evidence="2">
    <location>
        <begin position="346"/>
        <end position="422"/>
    </location>
</feature>
<feature type="compositionally biased region" description="Polar residues" evidence="2">
    <location>
        <begin position="494"/>
        <end position="515"/>
    </location>
</feature>
<comment type="caution">
    <text evidence="3">The sequence shown here is derived from an EMBL/GenBank/DDBJ whole genome shotgun (WGS) entry which is preliminary data.</text>
</comment>
<organism evidence="3 4">
    <name type="scientific">Cladosporium halotolerans</name>
    <dbReference type="NCBI Taxonomy" id="1052096"/>
    <lineage>
        <taxon>Eukaryota</taxon>
        <taxon>Fungi</taxon>
        <taxon>Dikarya</taxon>
        <taxon>Ascomycota</taxon>
        <taxon>Pezizomycotina</taxon>
        <taxon>Dothideomycetes</taxon>
        <taxon>Dothideomycetidae</taxon>
        <taxon>Cladosporiales</taxon>
        <taxon>Cladosporiaceae</taxon>
        <taxon>Cladosporium</taxon>
    </lineage>
</organism>
<sequence>MYDPTQPSAATGNVVSCYGPLQQRPQTPQTPQALDKPLPSLPSPTLTNPDMVLPHAGSVHAPDSPESLGGPPSISYLRDITNQDAGERASMDREWQLQQPAKKEKRSLMGRKMMLLRNRPGSAKKDDAQSRHDSPARQEFYDDNPPIASSPTIHDGDRLAPQISNDKRSSIGASSFNSEEYEAALPAFLSRYQSREETEDELTDTEKPPAVRMGYSCSIAGGADAQRKAQEEEEHNSAMLSQRAEQILANAKKRLNLMEGNLRGARDLVAPLTAANLKRATSLGSSHTSPAYGTKRFLMDGYTNTRPGRVLHMQASTPSLGADYHQGHARTHSDNALPERPHTALARGDAFGRKGRIPVRPSNSTWTDLRGSRSFDSLKSSDVQPPRESPAAMGTPDPDLEPLPEESASQVAPSVRDNRESVYTESAYGYGLGITRSPSTTDNLREQMSSLKGRISSLRDRAKEDSIRRQSYNSLKDASPLNNADFQAPDMWYSDSSSPAGQSPFDAQNQYQRSPSKPEGGDRTWGALPLKTGSRNAFAEMAAVQRSDSPSLRQRRIQYGEANAGHSNPPGQGHGRTGSRDMPGSFDTSDNEVLSDAGGGAQTSTSDAPTLSTPENPSEYFPDNDDESVYEDAEPDLPTSVVPHEEREDAFDYEHFFLHSAMARYQQSSSPDHSDTDSVSSTSTAKGPTTTTRDLDPAHYDGADPPDTPEALREIERKLAHSRSQSVDSVSTLASFATATEQQGRASPTPSALALAQVSKSHSRRSSRALSRPSSTDPQRSRRPPSDPSRISSSLRRSQGIPTPLLSPLLSSTPVADPTTVAVNALLNPQGRCLGLKDKALVFGVVESLRRVCEKLQEGEDEEGVEVGEARARLEGVRRALEGVGGGEER</sequence>
<evidence type="ECO:0000313" key="4">
    <source>
        <dbReference type="Proteomes" id="UP000803884"/>
    </source>
</evidence>
<feature type="region of interest" description="Disordered" evidence="2">
    <location>
        <begin position="664"/>
        <end position="813"/>
    </location>
</feature>
<feature type="region of interest" description="Disordered" evidence="2">
    <location>
        <begin position="1"/>
        <end position="175"/>
    </location>
</feature>
<accession>A0AB34KT77</accession>
<evidence type="ECO:0000256" key="1">
    <source>
        <dbReference type="SAM" id="Coils"/>
    </source>
</evidence>
<name>A0AB34KT77_9PEZI</name>
<gene>
    <name evidence="3" type="ORF">WHR41_04055</name>
</gene>
<dbReference type="AlphaFoldDB" id="A0AB34KT77"/>
<proteinExistence type="predicted"/>
<feature type="compositionally biased region" description="Polar residues" evidence="2">
    <location>
        <begin position="374"/>
        <end position="383"/>
    </location>
</feature>
<keyword evidence="4" id="KW-1185">Reference proteome</keyword>
<feature type="compositionally biased region" description="Low complexity" evidence="2">
    <location>
        <begin position="677"/>
        <end position="692"/>
    </location>
</feature>
<feature type="compositionally biased region" description="Polar residues" evidence="2">
    <location>
        <begin position="602"/>
        <end position="616"/>
    </location>
</feature>
<dbReference type="RefSeq" id="XP_069230066.1">
    <property type="nucleotide sequence ID" value="XM_069372661.1"/>
</dbReference>
<feature type="compositionally biased region" description="Polar residues" evidence="2">
    <location>
        <begin position="722"/>
        <end position="750"/>
    </location>
</feature>